<accession>A0A7G8BD84</accession>
<dbReference type="EMBL" id="CP060394">
    <property type="protein sequence ID" value="QNI30504.1"/>
    <property type="molecule type" value="Genomic_DNA"/>
</dbReference>
<evidence type="ECO:0000313" key="2">
    <source>
        <dbReference type="Proteomes" id="UP000515312"/>
    </source>
</evidence>
<dbReference type="AlphaFoldDB" id="A0A7G8BD84"/>
<proteinExistence type="predicted"/>
<sequence>MRGSITFKFSSDIDDYRVRTLREGDLESSDLEAIIAVLDEEIRLKRLIASGEIVPTAADPTGIGQFHVCWSN</sequence>
<dbReference type="Proteomes" id="UP000515312">
    <property type="component" value="Chromosome"/>
</dbReference>
<evidence type="ECO:0000313" key="1">
    <source>
        <dbReference type="EMBL" id="QNI30504.1"/>
    </source>
</evidence>
<protein>
    <submittedName>
        <fullName evidence="1">Uncharacterized protein</fullName>
    </submittedName>
</protein>
<reference evidence="1 2" key="1">
    <citation type="submission" date="2020-08" db="EMBL/GenBank/DDBJ databases">
        <title>Edaphobacter telluris sp. nov. and Acidobacterium dinghuensis sp. nov., two acidobacteria isolated from forest soil.</title>
        <authorList>
            <person name="Fu J."/>
            <person name="Qiu L."/>
        </authorList>
    </citation>
    <scope>NUCLEOTIDE SEQUENCE [LARGE SCALE GENOMIC DNA]</scope>
    <source>
        <strain evidence="1">4Y35</strain>
    </source>
</reference>
<dbReference type="KEGG" id="adin:H7849_15255"/>
<name>A0A7G8BD84_9BACT</name>
<dbReference type="RefSeq" id="WP_186740434.1">
    <property type="nucleotide sequence ID" value="NZ_CP060394.1"/>
</dbReference>
<gene>
    <name evidence="1" type="ORF">H7849_15255</name>
</gene>
<organism evidence="1 2">
    <name type="scientific">Alloacidobacterium dinghuense</name>
    <dbReference type="NCBI Taxonomy" id="2763107"/>
    <lineage>
        <taxon>Bacteria</taxon>
        <taxon>Pseudomonadati</taxon>
        <taxon>Acidobacteriota</taxon>
        <taxon>Terriglobia</taxon>
        <taxon>Terriglobales</taxon>
        <taxon>Acidobacteriaceae</taxon>
        <taxon>Alloacidobacterium</taxon>
    </lineage>
</organism>
<keyword evidence="2" id="KW-1185">Reference proteome</keyword>